<comment type="caution">
    <text evidence="2">The sequence shown here is derived from an EMBL/GenBank/DDBJ whole genome shotgun (WGS) entry which is preliminary data.</text>
</comment>
<feature type="transmembrane region" description="Helical" evidence="1">
    <location>
        <begin position="103"/>
        <end position="127"/>
    </location>
</feature>
<keyword evidence="3" id="KW-1185">Reference proteome</keyword>
<accession>A0A9X3C7C4</accession>
<dbReference type="RefSeq" id="WP_264285393.1">
    <property type="nucleotide sequence ID" value="NZ_JAOZEV010000001.1"/>
</dbReference>
<dbReference type="Proteomes" id="UP001151133">
    <property type="component" value="Unassembled WGS sequence"/>
</dbReference>
<keyword evidence="1" id="KW-1133">Transmembrane helix</keyword>
<keyword evidence="1" id="KW-0812">Transmembrane</keyword>
<sequence length="273" mass="30878">MFYYYSIVSKPLTSTLIEKETCPVCSKKGTIEVILYMKFAAAIIPMFGLGRPTSVHCTECGHEIKSVNTPILAEAFSQKKYSPGIINAIKNIKANHKRTLWQLVYPWSLMILLGIAMICGLVMQYSVKHTNSQNSEMLANPKIGDIYKVTIDSMYLLNANTMGSKNSQTLFKIVAIKNDTLLMVRNKQKKEGIGVKENEWSTFSRENNAFESIPHKISLKGIAENKELFEFFNQKKIDSINKTDLVKSTNPLHFSKSIARIPNFNGIEVVERK</sequence>
<organism evidence="2 3">
    <name type="scientific">Flavobacterium frigoritolerans</name>
    <dbReference type="NCBI Taxonomy" id="2987686"/>
    <lineage>
        <taxon>Bacteria</taxon>
        <taxon>Pseudomonadati</taxon>
        <taxon>Bacteroidota</taxon>
        <taxon>Flavobacteriia</taxon>
        <taxon>Flavobacteriales</taxon>
        <taxon>Flavobacteriaceae</taxon>
        <taxon>Flavobacterium</taxon>
    </lineage>
</organism>
<dbReference type="AlphaFoldDB" id="A0A9X3C7C4"/>
<name>A0A9X3C7C4_9FLAO</name>
<protein>
    <submittedName>
        <fullName evidence="2">Uncharacterized protein</fullName>
    </submittedName>
</protein>
<evidence type="ECO:0000313" key="2">
    <source>
        <dbReference type="EMBL" id="MCV9931002.1"/>
    </source>
</evidence>
<proteinExistence type="predicted"/>
<dbReference type="EMBL" id="JAOZEV010000001">
    <property type="protein sequence ID" value="MCV9931002.1"/>
    <property type="molecule type" value="Genomic_DNA"/>
</dbReference>
<gene>
    <name evidence="2" type="ORF">OIU80_01775</name>
</gene>
<evidence type="ECO:0000313" key="3">
    <source>
        <dbReference type="Proteomes" id="UP001151133"/>
    </source>
</evidence>
<keyword evidence="1" id="KW-0472">Membrane</keyword>
<reference evidence="2" key="1">
    <citation type="submission" date="2022-10" db="EMBL/GenBank/DDBJ databases">
        <title>Two novel species of Flavobacterium.</title>
        <authorList>
            <person name="Liu Q."/>
            <person name="Xin Y.-H."/>
        </authorList>
    </citation>
    <scope>NUCLEOTIDE SEQUENCE</scope>
    <source>
        <strain evidence="2">LS1R47</strain>
    </source>
</reference>
<evidence type="ECO:0000256" key="1">
    <source>
        <dbReference type="SAM" id="Phobius"/>
    </source>
</evidence>